<evidence type="ECO:0000256" key="2">
    <source>
        <dbReference type="ARBA" id="ARBA00008064"/>
    </source>
</evidence>
<evidence type="ECO:0000313" key="14">
    <source>
        <dbReference type="Proteomes" id="UP001554567"/>
    </source>
</evidence>
<comment type="subcellular location">
    <subcellularLocation>
        <location evidence="1 9">Cell outer membrane</location>
        <topology evidence="1 9">Multi-pass membrane protein</topology>
    </subcellularLocation>
</comment>
<keyword evidence="3 9" id="KW-0813">Transport</keyword>
<dbReference type="InterPro" id="IPR025949">
    <property type="entry name" value="PapC-like_C"/>
</dbReference>
<evidence type="ECO:0000256" key="10">
    <source>
        <dbReference type="SAM" id="SignalP"/>
    </source>
</evidence>
<dbReference type="Gene3D" id="2.60.40.3110">
    <property type="match status" value="1"/>
</dbReference>
<dbReference type="Pfam" id="PF13953">
    <property type="entry name" value="PapC_C"/>
    <property type="match status" value="1"/>
</dbReference>
<sequence length="847" mass="94571">MKALSTLLSHAMLKALFSGAVITLLCCEVQASASFNTSLMVGDSAKAEWNDAGKTLSAGLYSLDIYVNGEWRGNLPVKITDSKTFLVQPDTIKLLSFRYKNNNPADNAEWINVSELLHGGNANLNSGLLRLNLTIPQAYIITRDRRWIAPELWDSGITGAFTNYNLNYYNSQRKDGYSNIDNIFLTLNNGLNMGGWQLLDNSTYLRSRRHQGLWTTQSRYVERALPSYRSLVRFGDSYTHSPWFENLRFRGVTLRQEQRMFPDAYRTYMPVIRGIATANALVRVYQNNTLIYQLTVPPGPFEIADLMPSGARNDLTVEVANADGSTERFIVPWSTVSDMLRTGSAEWMLNAGSVQIRGVEYHPDFVQGSASYGLNNYLTGYGGTTLARDYHSLLLGSAISVPMLGSFSSSMDLASARFNDGAVRQGQRWKLSWSRFFPGNLNLSLAGWYYHTPDYYSFYDAVQVNAIRLNKSGSQTWKRSRQTFSINLDQTLPPGWGRVAMTGLWRQYWNSEQSSRQFSLSWSNMFRQANWSLAIRRSFYQYDSHDGSDDYQQPGDVNRKRYDENRIDFTVTLPFNWSGNSTSATLRSTLKNGKYNGIQTGIAGSTSHLDYHLNYSEDRADHSSVAGLWSAWRTPYARLSGNLSQASRYRQVGAGISGSAVLWQGGVLASGSSGNTFTILDAPGIADATVNGNANASTNRNGQVLVTSVTPYKMNSFRLLERNDRQDDGELKGNIGYVAPWAGSISYIRYQTDTRKVYTLTAGLANGEPLPFGADITDADGNPLGYVAQGSQLYIKSARLPESLIIRLTEGTTRKSCRIANPQINTHNRCLPSDDAGWQRAADRKEQ</sequence>
<dbReference type="InterPro" id="IPR000015">
    <property type="entry name" value="Fimb_usher"/>
</dbReference>
<evidence type="ECO:0000259" key="12">
    <source>
        <dbReference type="Pfam" id="PF13954"/>
    </source>
</evidence>
<dbReference type="RefSeq" id="WP_367166550.1">
    <property type="nucleotide sequence ID" value="NZ_JBFKZN010000001.1"/>
</dbReference>
<keyword evidence="6 10" id="KW-0732">Signal</keyword>
<dbReference type="Gene3D" id="3.10.20.410">
    <property type="match status" value="1"/>
</dbReference>
<gene>
    <name evidence="13" type="ORF">ABW286_02175</name>
</gene>
<evidence type="ECO:0000256" key="1">
    <source>
        <dbReference type="ARBA" id="ARBA00004571"/>
    </source>
</evidence>
<evidence type="ECO:0000256" key="8">
    <source>
        <dbReference type="ARBA" id="ARBA00023237"/>
    </source>
</evidence>
<keyword evidence="8 9" id="KW-0998">Cell outer membrane</keyword>
<dbReference type="Pfam" id="PF13954">
    <property type="entry name" value="PapC_N"/>
    <property type="match status" value="1"/>
</dbReference>
<comment type="caution">
    <text evidence="13">The sequence shown here is derived from an EMBL/GenBank/DDBJ whole genome shotgun (WGS) entry which is preliminary data.</text>
</comment>
<keyword evidence="4" id="KW-1134">Transmembrane beta strand</keyword>
<feature type="signal peptide" evidence="10">
    <location>
        <begin position="1"/>
        <end position="20"/>
    </location>
</feature>
<feature type="domain" description="PapC-like C-terminal" evidence="11">
    <location>
        <begin position="760"/>
        <end position="819"/>
    </location>
</feature>
<dbReference type="InterPro" id="IPR042186">
    <property type="entry name" value="FimD_plug_dom"/>
</dbReference>
<feature type="chain" id="PRO_5045335836" evidence="10">
    <location>
        <begin position="21"/>
        <end position="847"/>
    </location>
</feature>
<dbReference type="Pfam" id="PF00577">
    <property type="entry name" value="Usher"/>
    <property type="match status" value="1"/>
</dbReference>
<dbReference type="PANTHER" id="PTHR30451">
    <property type="entry name" value="OUTER MEMBRANE USHER PROTEIN"/>
    <property type="match status" value="1"/>
</dbReference>
<dbReference type="PROSITE" id="PS01151">
    <property type="entry name" value="FIMBRIAL_USHER"/>
    <property type="match status" value="1"/>
</dbReference>
<dbReference type="InterPro" id="IPR043142">
    <property type="entry name" value="PapC-like_C_sf"/>
</dbReference>
<evidence type="ECO:0000256" key="6">
    <source>
        <dbReference type="ARBA" id="ARBA00022729"/>
    </source>
</evidence>
<evidence type="ECO:0000259" key="11">
    <source>
        <dbReference type="Pfam" id="PF13953"/>
    </source>
</evidence>
<proteinExistence type="inferred from homology"/>
<protein>
    <submittedName>
        <fullName evidence="13">Fimbria/pilus outer membrane usher protein</fullName>
    </submittedName>
</protein>
<evidence type="ECO:0000256" key="7">
    <source>
        <dbReference type="ARBA" id="ARBA00023136"/>
    </source>
</evidence>
<evidence type="ECO:0000256" key="3">
    <source>
        <dbReference type="ARBA" id="ARBA00022448"/>
    </source>
</evidence>
<evidence type="ECO:0000313" key="13">
    <source>
        <dbReference type="EMBL" id="MEW5288013.1"/>
    </source>
</evidence>
<evidence type="ECO:0000256" key="5">
    <source>
        <dbReference type="ARBA" id="ARBA00022692"/>
    </source>
</evidence>
<dbReference type="InterPro" id="IPR037224">
    <property type="entry name" value="PapC_N_sf"/>
</dbReference>
<dbReference type="InterPro" id="IPR018030">
    <property type="entry name" value="Fimbrial_membr_usher_CS"/>
</dbReference>
<name>A0ABV3MWS1_9GAMM</name>
<keyword evidence="5 9" id="KW-0812">Transmembrane</keyword>
<keyword evidence="14" id="KW-1185">Reference proteome</keyword>
<evidence type="ECO:0000256" key="4">
    <source>
        <dbReference type="ARBA" id="ARBA00022452"/>
    </source>
</evidence>
<dbReference type="Gene3D" id="2.60.40.2610">
    <property type="entry name" value="Outer membrane usher protein FimD, plug domain"/>
    <property type="match status" value="1"/>
</dbReference>
<reference evidence="13 14" key="1">
    <citation type="submission" date="2024-07" db="EMBL/GenBank/DDBJ databases">
        <authorList>
            <person name="Dulla G.F.J."/>
            <person name="Delorm J.G."/>
        </authorList>
    </citation>
    <scope>NUCLEOTIDE SEQUENCE [LARGE SCALE GENOMIC DNA]</scope>
    <source>
        <strain evidence="13 14">JGD 233</strain>
    </source>
</reference>
<organism evidence="13 14">
    <name type="scientific">Erwinia papayae</name>
    <dbReference type="NCBI Taxonomy" id="206499"/>
    <lineage>
        <taxon>Bacteria</taxon>
        <taxon>Pseudomonadati</taxon>
        <taxon>Pseudomonadota</taxon>
        <taxon>Gammaproteobacteria</taxon>
        <taxon>Enterobacterales</taxon>
        <taxon>Erwiniaceae</taxon>
        <taxon>Erwinia</taxon>
    </lineage>
</organism>
<dbReference type="SUPFAM" id="SSF141729">
    <property type="entry name" value="FimD N-terminal domain-like"/>
    <property type="match status" value="1"/>
</dbReference>
<keyword evidence="7 9" id="KW-0472">Membrane</keyword>
<accession>A0ABV3MWS1</accession>
<dbReference type="PANTHER" id="PTHR30451:SF3">
    <property type="entry name" value="OUTER MEMBRANE USHER PROTEIN HTRE-RELATED"/>
    <property type="match status" value="1"/>
</dbReference>
<dbReference type="Gene3D" id="2.60.40.2070">
    <property type="match status" value="1"/>
</dbReference>
<feature type="domain" description="PapC N-terminal" evidence="12">
    <location>
        <begin position="35"/>
        <end position="168"/>
    </location>
</feature>
<dbReference type="InterPro" id="IPR025885">
    <property type="entry name" value="PapC_N"/>
</dbReference>
<keyword evidence="9" id="KW-1029">Fimbrium biogenesis</keyword>
<evidence type="ECO:0000256" key="9">
    <source>
        <dbReference type="RuleBase" id="RU003884"/>
    </source>
</evidence>
<dbReference type="EMBL" id="JBFKZN010000001">
    <property type="protein sequence ID" value="MEW5288013.1"/>
    <property type="molecule type" value="Genomic_DNA"/>
</dbReference>
<dbReference type="Proteomes" id="UP001554567">
    <property type="component" value="Unassembled WGS sequence"/>
</dbReference>
<comment type="similarity">
    <text evidence="2 9">Belongs to the fimbrial export usher family.</text>
</comment>